<dbReference type="InterPro" id="IPR011051">
    <property type="entry name" value="RmlC_Cupin_sf"/>
</dbReference>
<dbReference type="InterPro" id="IPR014710">
    <property type="entry name" value="RmlC-like_jellyroll"/>
</dbReference>
<dbReference type="SUPFAM" id="SSF51182">
    <property type="entry name" value="RmlC-like cupins"/>
    <property type="match status" value="1"/>
</dbReference>
<feature type="domain" description="Cupin type-2" evidence="1">
    <location>
        <begin position="39"/>
        <end position="100"/>
    </location>
</feature>
<accession>A0ABU1SX15</accession>
<dbReference type="Proteomes" id="UP001250791">
    <property type="component" value="Unassembled WGS sequence"/>
</dbReference>
<evidence type="ECO:0000259" key="1">
    <source>
        <dbReference type="Pfam" id="PF07883"/>
    </source>
</evidence>
<dbReference type="PANTHER" id="PTHR40112">
    <property type="entry name" value="H2HPP ISOMERASE"/>
    <property type="match status" value="1"/>
</dbReference>
<dbReference type="Pfam" id="PF07883">
    <property type="entry name" value="Cupin_2"/>
    <property type="match status" value="1"/>
</dbReference>
<comment type="caution">
    <text evidence="2">The sequence shown here is derived from an EMBL/GenBank/DDBJ whole genome shotgun (WGS) entry which is preliminary data.</text>
</comment>
<evidence type="ECO:0000313" key="2">
    <source>
        <dbReference type="EMBL" id="MDR6903512.1"/>
    </source>
</evidence>
<keyword evidence="3" id="KW-1185">Reference proteome</keyword>
<protein>
    <submittedName>
        <fullName evidence="2">Quercetin dioxygenase-like cupin family protein</fullName>
    </submittedName>
</protein>
<dbReference type="CDD" id="cd02238">
    <property type="entry name" value="cupin_KdgF"/>
    <property type="match status" value="1"/>
</dbReference>
<dbReference type="InterPro" id="IPR013096">
    <property type="entry name" value="Cupin_2"/>
</dbReference>
<reference evidence="2 3" key="1">
    <citation type="submission" date="2023-07" db="EMBL/GenBank/DDBJ databases">
        <title>Sorghum-associated microbial communities from plants grown in Nebraska, USA.</title>
        <authorList>
            <person name="Schachtman D."/>
        </authorList>
    </citation>
    <scope>NUCLEOTIDE SEQUENCE [LARGE SCALE GENOMIC DNA]</scope>
    <source>
        <strain evidence="2 3">3199</strain>
    </source>
</reference>
<dbReference type="InterPro" id="IPR052535">
    <property type="entry name" value="Bacilysin_H2HPP_isomerase"/>
</dbReference>
<dbReference type="EMBL" id="JAVDUP010000008">
    <property type="protein sequence ID" value="MDR6903512.1"/>
    <property type="molecule type" value="Genomic_DNA"/>
</dbReference>
<sequence>MKKSIKAYNWDEIPERELKPGIIQRGFRSDGVMVTYNYLQPGCKGSPHSHPFDQIFMVIQGRVTLHVEDQTFDCKPGTVIRIPPHYIHYVDPPSPEDGVAINLDIFGPAREDYLNIVAYQDDDFSKWCQGGKS</sequence>
<dbReference type="RefSeq" id="WP_183774734.1">
    <property type="nucleotide sequence ID" value="NZ_JAVDUP010000008.1"/>
</dbReference>
<proteinExistence type="predicted"/>
<organism evidence="2 3">
    <name type="scientific">Rhizobium miluonense</name>
    <dbReference type="NCBI Taxonomy" id="411945"/>
    <lineage>
        <taxon>Bacteria</taxon>
        <taxon>Pseudomonadati</taxon>
        <taxon>Pseudomonadota</taxon>
        <taxon>Alphaproteobacteria</taxon>
        <taxon>Hyphomicrobiales</taxon>
        <taxon>Rhizobiaceae</taxon>
        <taxon>Rhizobium/Agrobacterium group</taxon>
        <taxon>Rhizobium</taxon>
    </lineage>
</organism>
<evidence type="ECO:0000313" key="3">
    <source>
        <dbReference type="Proteomes" id="UP001250791"/>
    </source>
</evidence>
<name>A0ABU1SX15_9HYPH</name>
<dbReference type="Gene3D" id="2.60.120.10">
    <property type="entry name" value="Jelly Rolls"/>
    <property type="match status" value="1"/>
</dbReference>
<gene>
    <name evidence="2" type="ORF">J2W52_005145</name>
</gene>
<dbReference type="PANTHER" id="PTHR40112:SF1">
    <property type="entry name" value="H2HPP ISOMERASE"/>
    <property type="match status" value="1"/>
</dbReference>